<protein>
    <submittedName>
        <fullName evidence="1">Uncharacterized protein</fullName>
    </submittedName>
</protein>
<dbReference type="Proteomes" id="UP000600030">
    <property type="component" value="Unassembled WGS sequence"/>
</dbReference>
<name>A0AAN3TSY9_ECOLX</name>
<organism evidence="1 2">
    <name type="scientific">Escherichia coli</name>
    <dbReference type="NCBI Taxonomy" id="562"/>
    <lineage>
        <taxon>Bacteria</taxon>
        <taxon>Pseudomonadati</taxon>
        <taxon>Pseudomonadota</taxon>
        <taxon>Gammaproteobacteria</taxon>
        <taxon>Enterobacterales</taxon>
        <taxon>Enterobacteriaceae</taxon>
        <taxon>Escherichia</taxon>
    </lineage>
</organism>
<sequence>MRAKTVISPPTVVLFTVSRKVVAAGDCVNRQFVAEHPDQLWVADNSDGALL</sequence>
<gene>
    <name evidence="1" type="ORF">GTP92_16505</name>
</gene>
<dbReference type="EMBL" id="AAXDPX010000016">
    <property type="protein sequence ID" value="EGO6679914.1"/>
    <property type="molecule type" value="Genomic_DNA"/>
</dbReference>
<proteinExistence type="predicted"/>
<evidence type="ECO:0000313" key="2">
    <source>
        <dbReference type="Proteomes" id="UP000600030"/>
    </source>
</evidence>
<comment type="caution">
    <text evidence="1">The sequence shown here is derived from an EMBL/GenBank/DDBJ whole genome shotgun (WGS) entry which is preliminary data.</text>
</comment>
<dbReference type="AlphaFoldDB" id="A0AAN3TSY9"/>
<accession>A0AAN3TSY9</accession>
<evidence type="ECO:0000313" key="1">
    <source>
        <dbReference type="EMBL" id="EGO6679914.1"/>
    </source>
</evidence>
<reference evidence="1" key="1">
    <citation type="submission" date="2020-01" db="EMBL/GenBank/DDBJ databases">
        <authorList>
            <consortium name="GenomeTrakr network: Whole genome sequencing for foodborne pathogen traceback"/>
        </authorList>
    </citation>
    <scope>NUCLEOTIDE SEQUENCE</scope>
    <source>
        <strain evidence="1">PSU-2311</strain>
    </source>
</reference>